<keyword evidence="4" id="KW-1185">Reference proteome</keyword>
<feature type="transmembrane region" description="Helical" evidence="1">
    <location>
        <begin position="12"/>
        <end position="32"/>
    </location>
</feature>
<dbReference type="Pfam" id="PF12695">
    <property type="entry name" value="Abhydrolase_5"/>
    <property type="match status" value="1"/>
</dbReference>
<evidence type="ECO:0000313" key="4">
    <source>
        <dbReference type="Proteomes" id="UP000461768"/>
    </source>
</evidence>
<dbReference type="AlphaFoldDB" id="A0A7V7QMH0"/>
<gene>
    <name evidence="3" type="ORF">F7O84_04310</name>
</gene>
<evidence type="ECO:0000256" key="1">
    <source>
        <dbReference type="SAM" id="Phobius"/>
    </source>
</evidence>
<accession>A0A7V7QMH0</accession>
<dbReference type="SUPFAM" id="SSF53474">
    <property type="entry name" value="alpha/beta-Hydrolases"/>
    <property type="match status" value="1"/>
</dbReference>
<reference evidence="3 4" key="1">
    <citation type="submission" date="2019-09" db="EMBL/GenBank/DDBJ databases">
        <authorList>
            <person name="Valk L.C."/>
        </authorList>
    </citation>
    <scope>NUCLEOTIDE SEQUENCE [LARGE SCALE GENOMIC DNA]</scope>
    <source>
        <strain evidence="3">GalUA</strain>
    </source>
</reference>
<comment type="caution">
    <text evidence="3">The sequence shown here is derived from an EMBL/GenBank/DDBJ whole genome shotgun (WGS) entry which is preliminary data.</text>
</comment>
<dbReference type="GO" id="GO:0016787">
    <property type="term" value="F:hydrolase activity"/>
    <property type="evidence" value="ECO:0007669"/>
    <property type="project" value="UniProtKB-KW"/>
</dbReference>
<keyword evidence="1" id="KW-0812">Transmembrane</keyword>
<proteinExistence type="predicted"/>
<keyword evidence="1" id="KW-1133">Transmembrane helix</keyword>
<dbReference type="OrthoDB" id="9780932at2"/>
<keyword evidence="3" id="KW-0378">Hydrolase</keyword>
<evidence type="ECO:0000259" key="2">
    <source>
        <dbReference type="Pfam" id="PF12695"/>
    </source>
</evidence>
<keyword evidence="1" id="KW-0472">Membrane</keyword>
<name>A0A7V7QMH0_9FIRM</name>
<organism evidence="3 4">
    <name type="scientific">Candidatus Galacturonatibacter soehngenii</name>
    <dbReference type="NCBI Taxonomy" id="2307010"/>
    <lineage>
        <taxon>Bacteria</taxon>
        <taxon>Bacillati</taxon>
        <taxon>Bacillota</taxon>
        <taxon>Clostridia</taxon>
        <taxon>Lachnospirales</taxon>
        <taxon>Lachnospiraceae</taxon>
        <taxon>Candidatus Galacturonatibacter</taxon>
    </lineage>
</organism>
<dbReference type="Gene3D" id="3.40.50.1820">
    <property type="entry name" value="alpha/beta hydrolase"/>
    <property type="match status" value="1"/>
</dbReference>
<dbReference type="EMBL" id="WAGX01000004">
    <property type="protein sequence ID" value="KAB1439620.1"/>
    <property type="molecule type" value="Genomic_DNA"/>
</dbReference>
<evidence type="ECO:0000313" key="3">
    <source>
        <dbReference type="EMBL" id="KAB1439620.1"/>
    </source>
</evidence>
<reference evidence="3 4" key="2">
    <citation type="submission" date="2020-02" db="EMBL/GenBank/DDBJ databases">
        <title>Candidatus Galacturonibacter soehngenii shows hetero-acetogenic catabolism of galacturonic acid but lacks a canonical carbon monoxide dehydrogenase/acetyl-CoA synthase complex.</title>
        <authorList>
            <person name="Diender M."/>
            <person name="Stouten G.R."/>
            <person name="Petersen J.F."/>
            <person name="Nielsen P.H."/>
            <person name="Dueholm M.S."/>
            <person name="Pronk J.T."/>
            <person name="Van Loosdrecht M.C.M."/>
        </authorList>
    </citation>
    <scope>NUCLEOTIDE SEQUENCE [LARGE SCALE GENOMIC DNA]</scope>
    <source>
        <strain evidence="3">GalUA</strain>
    </source>
</reference>
<dbReference type="InterPro" id="IPR029058">
    <property type="entry name" value="AB_hydrolase_fold"/>
</dbReference>
<dbReference type="InterPro" id="IPR029059">
    <property type="entry name" value="AB_hydrolase_5"/>
</dbReference>
<dbReference type="Proteomes" id="UP000461768">
    <property type="component" value="Unassembled WGS sequence"/>
</dbReference>
<sequence>MKTGKKHINGKRIILLISVIVFILLIGVIKYLTFSLPANEEALLAMKSTSEVTVEEIGSTIVFTPTKTLPTKGYIYYPGGQVEPESFAYAASEIAKSGIMVVIQKMPFNLAMFGYNRAFQVIDTYESIEQWYIGGFSLGGVSACMAAFKQPEPFRGVILYASYTTKGYPLTDLNLEVLSLSGSNDGLATKDKIEKAKPYLPKDTTYLEIEGGNHTQMAIYGGDNLQKGDNKAEISRMEQQKILIEKTTDFILK</sequence>
<protein>
    <submittedName>
        <fullName evidence="3">Alpha/beta hydrolase</fullName>
    </submittedName>
</protein>
<feature type="domain" description="Alpha/beta hydrolase fold-5" evidence="2">
    <location>
        <begin position="75"/>
        <end position="240"/>
    </location>
</feature>
<dbReference type="RefSeq" id="WP_151142301.1">
    <property type="nucleotide sequence ID" value="NZ_WAGX01000004.1"/>
</dbReference>